<proteinExistence type="predicted"/>
<dbReference type="Pfam" id="PF07963">
    <property type="entry name" value="N_methyl"/>
    <property type="match status" value="1"/>
</dbReference>
<dbReference type="InterPro" id="IPR045584">
    <property type="entry name" value="Pilin-like"/>
</dbReference>
<feature type="transmembrane region" description="Helical" evidence="2">
    <location>
        <begin position="20"/>
        <end position="41"/>
    </location>
</feature>
<evidence type="ECO:0000259" key="3">
    <source>
        <dbReference type="Pfam" id="PF07596"/>
    </source>
</evidence>
<dbReference type="NCBIfam" id="TIGR04294">
    <property type="entry name" value="pre_pil_HX9DG"/>
    <property type="match status" value="1"/>
</dbReference>
<evidence type="ECO:0000313" key="4">
    <source>
        <dbReference type="EMBL" id="QDU61727.1"/>
    </source>
</evidence>
<organism evidence="4 5">
    <name type="scientific">Kolteria novifilia</name>
    <dbReference type="NCBI Taxonomy" id="2527975"/>
    <lineage>
        <taxon>Bacteria</taxon>
        <taxon>Pseudomonadati</taxon>
        <taxon>Planctomycetota</taxon>
        <taxon>Planctomycetia</taxon>
        <taxon>Kolteriales</taxon>
        <taxon>Kolteriaceae</taxon>
        <taxon>Kolteria</taxon>
    </lineage>
</organism>
<accession>A0A518B429</accession>
<evidence type="ECO:0000313" key="5">
    <source>
        <dbReference type="Proteomes" id="UP000317093"/>
    </source>
</evidence>
<dbReference type="AlphaFoldDB" id="A0A518B429"/>
<dbReference type="RefSeq" id="WP_145258283.1">
    <property type="nucleotide sequence ID" value="NZ_CP036279.1"/>
</dbReference>
<dbReference type="NCBIfam" id="TIGR02532">
    <property type="entry name" value="IV_pilin_GFxxxE"/>
    <property type="match status" value="1"/>
</dbReference>
<dbReference type="KEGG" id="knv:Pan216_25900"/>
<name>A0A518B429_9BACT</name>
<dbReference type="PANTHER" id="PTHR30093">
    <property type="entry name" value="GENERAL SECRETION PATHWAY PROTEIN G"/>
    <property type="match status" value="1"/>
</dbReference>
<dbReference type="OrthoDB" id="269098at2"/>
<keyword evidence="5" id="KW-1185">Reference proteome</keyword>
<keyword evidence="2" id="KW-0812">Transmembrane</keyword>
<feature type="region of interest" description="Disordered" evidence="1">
    <location>
        <begin position="383"/>
        <end position="403"/>
    </location>
</feature>
<dbReference type="PROSITE" id="PS00409">
    <property type="entry name" value="PROKAR_NTER_METHYL"/>
    <property type="match status" value="1"/>
</dbReference>
<dbReference type="InterPro" id="IPR027558">
    <property type="entry name" value="Pre_pil_HX9DG_C"/>
</dbReference>
<feature type="region of interest" description="Disordered" evidence="1">
    <location>
        <begin position="329"/>
        <end position="348"/>
    </location>
</feature>
<dbReference type="Proteomes" id="UP000317093">
    <property type="component" value="Chromosome"/>
</dbReference>
<gene>
    <name evidence="4" type="primary">pulG_6</name>
    <name evidence="4" type="ORF">Pan216_25900</name>
</gene>
<sequence length="403" mass="42490">MKQHRQLHRARRRGFTLVELLVVISIIGILASLILPGIMGARRAARRAQCLNNMRNVGTAMLAFVSQNNKFPPSGYWNPSGVGNWTANGAASDLSAATIGGSAQDLSSQTTGMKYSWVVPLLPFIDRSDIFDQWDFSAAAGLGAYNNNVVTSAQTVHHAELASNAMKVLVCPEDISALAGEGNLSYVVNGGYNYPTPYHTAAGAGTLDTSMAGGIEAMRDLQRSGLMFLSTTSEDTSTPQANFRHTLSTVRDGTSTTVMLSENVNTGPDGLTNFVKNWACPHPNVTSFFVNPIAINVTSSGTANSTLDITAANSKGSLAPPVDSGTTGIEGGINGSTSGVNEGEHPYPNSLHPGGVHFVFCDGSTRFINDSIAGTVFAQIMSPDGGRMSTSNRQAPINEDDID</sequence>
<dbReference type="InterPro" id="IPR011453">
    <property type="entry name" value="DUF1559"/>
</dbReference>
<feature type="domain" description="DUF1559" evidence="3">
    <location>
        <begin position="41"/>
        <end position="373"/>
    </location>
</feature>
<dbReference type="SUPFAM" id="SSF54523">
    <property type="entry name" value="Pili subunits"/>
    <property type="match status" value="1"/>
</dbReference>
<reference evidence="4 5" key="1">
    <citation type="submission" date="2019-02" db="EMBL/GenBank/DDBJ databases">
        <title>Deep-cultivation of Planctomycetes and their phenomic and genomic characterization uncovers novel biology.</title>
        <authorList>
            <person name="Wiegand S."/>
            <person name="Jogler M."/>
            <person name="Boedeker C."/>
            <person name="Pinto D."/>
            <person name="Vollmers J."/>
            <person name="Rivas-Marin E."/>
            <person name="Kohn T."/>
            <person name="Peeters S.H."/>
            <person name="Heuer A."/>
            <person name="Rast P."/>
            <person name="Oberbeckmann S."/>
            <person name="Bunk B."/>
            <person name="Jeske O."/>
            <person name="Meyerdierks A."/>
            <person name="Storesund J.E."/>
            <person name="Kallscheuer N."/>
            <person name="Luecker S."/>
            <person name="Lage O.M."/>
            <person name="Pohl T."/>
            <person name="Merkel B.J."/>
            <person name="Hornburger P."/>
            <person name="Mueller R.-W."/>
            <person name="Bruemmer F."/>
            <person name="Labrenz M."/>
            <person name="Spormann A.M."/>
            <person name="Op den Camp H."/>
            <person name="Overmann J."/>
            <person name="Amann R."/>
            <person name="Jetten M.S.M."/>
            <person name="Mascher T."/>
            <person name="Medema M.H."/>
            <person name="Devos D.P."/>
            <person name="Kaster A.-K."/>
            <person name="Ovreas L."/>
            <person name="Rohde M."/>
            <person name="Galperin M.Y."/>
            <person name="Jogler C."/>
        </authorList>
    </citation>
    <scope>NUCLEOTIDE SEQUENCE [LARGE SCALE GENOMIC DNA]</scope>
    <source>
        <strain evidence="4 5">Pan216</strain>
    </source>
</reference>
<dbReference type="EMBL" id="CP036279">
    <property type="protein sequence ID" value="QDU61727.1"/>
    <property type="molecule type" value="Genomic_DNA"/>
</dbReference>
<dbReference type="Gene3D" id="3.30.700.10">
    <property type="entry name" value="Glycoprotein, Type 4 Pilin"/>
    <property type="match status" value="1"/>
</dbReference>
<evidence type="ECO:0000256" key="2">
    <source>
        <dbReference type="SAM" id="Phobius"/>
    </source>
</evidence>
<dbReference type="InterPro" id="IPR012902">
    <property type="entry name" value="N_methyl_site"/>
</dbReference>
<keyword evidence="2" id="KW-1133">Transmembrane helix</keyword>
<dbReference type="Pfam" id="PF07596">
    <property type="entry name" value="SBP_bac_10"/>
    <property type="match status" value="1"/>
</dbReference>
<protein>
    <submittedName>
        <fullName evidence="4">Type II secretion system protein G</fullName>
    </submittedName>
</protein>
<keyword evidence="2" id="KW-0472">Membrane</keyword>
<evidence type="ECO:0000256" key="1">
    <source>
        <dbReference type="SAM" id="MobiDB-lite"/>
    </source>
</evidence>
<dbReference type="PANTHER" id="PTHR30093:SF2">
    <property type="entry name" value="TYPE II SECRETION SYSTEM PROTEIN H"/>
    <property type="match status" value="1"/>
</dbReference>